<dbReference type="OrthoDB" id="10418994at2759"/>
<reference evidence="1" key="1">
    <citation type="submission" date="2013-11" db="EMBL/GenBank/DDBJ databases">
        <title>Genome sequence of the fusiform rust pathogen reveals effectors for host alternation and coevolution with pine.</title>
        <authorList>
            <consortium name="DOE Joint Genome Institute"/>
            <person name="Smith K."/>
            <person name="Pendleton A."/>
            <person name="Kubisiak T."/>
            <person name="Anderson C."/>
            <person name="Salamov A."/>
            <person name="Aerts A."/>
            <person name="Riley R."/>
            <person name="Clum A."/>
            <person name="Lindquist E."/>
            <person name="Ence D."/>
            <person name="Campbell M."/>
            <person name="Kronenberg Z."/>
            <person name="Feau N."/>
            <person name="Dhillon B."/>
            <person name="Hamelin R."/>
            <person name="Burleigh J."/>
            <person name="Smith J."/>
            <person name="Yandell M."/>
            <person name="Nelson C."/>
            <person name="Grigoriev I."/>
            <person name="Davis J."/>
        </authorList>
    </citation>
    <scope>NUCLEOTIDE SEQUENCE</scope>
    <source>
        <strain evidence="1">G11</strain>
    </source>
</reference>
<gene>
    <name evidence="1" type="ORF">CROQUDRAFT_50294</name>
</gene>
<dbReference type="EMBL" id="MU167348">
    <property type="protein sequence ID" value="KAG0142461.1"/>
    <property type="molecule type" value="Genomic_DNA"/>
</dbReference>
<dbReference type="AlphaFoldDB" id="A0A9P6T7Z2"/>
<protein>
    <submittedName>
        <fullName evidence="1">Uncharacterized protein</fullName>
    </submittedName>
</protein>
<sequence length="139" mass="15383">MTYGKPLSTRSHDNLDKELKIVRRADYDPQYRPPAPWCDQYSAPGPNLKDCNRAFYNLGFVNGMLNSPNSVVSTTYGNCRMEVKCGGSPVKVSAGRLLNDVDYNKSGGYSSLSNTCLAKGFRGSIFVNGGCKIEVWRAW</sequence>
<keyword evidence="2" id="KW-1185">Reference proteome</keyword>
<evidence type="ECO:0000313" key="1">
    <source>
        <dbReference type="EMBL" id="KAG0142461.1"/>
    </source>
</evidence>
<dbReference type="Proteomes" id="UP000886653">
    <property type="component" value="Unassembled WGS sequence"/>
</dbReference>
<name>A0A9P6T7Z2_9BASI</name>
<organism evidence="1 2">
    <name type="scientific">Cronartium quercuum f. sp. fusiforme G11</name>
    <dbReference type="NCBI Taxonomy" id="708437"/>
    <lineage>
        <taxon>Eukaryota</taxon>
        <taxon>Fungi</taxon>
        <taxon>Dikarya</taxon>
        <taxon>Basidiomycota</taxon>
        <taxon>Pucciniomycotina</taxon>
        <taxon>Pucciniomycetes</taxon>
        <taxon>Pucciniales</taxon>
        <taxon>Coleosporiaceae</taxon>
        <taxon>Cronartium</taxon>
    </lineage>
</organism>
<comment type="caution">
    <text evidence="1">The sequence shown here is derived from an EMBL/GenBank/DDBJ whole genome shotgun (WGS) entry which is preliminary data.</text>
</comment>
<accession>A0A9P6T7Z2</accession>
<proteinExistence type="predicted"/>
<evidence type="ECO:0000313" key="2">
    <source>
        <dbReference type="Proteomes" id="UP000886653"/>
    </source>
</evidence>